<protein>
    <recommendedName>
        <fullName evidence="1">DUF7025 domain-containing protein</fullName>
    </recommendedName>
</protein>
<feature type="domain" description="DUF7025" evidence="1">
    <location>
        <begin position="68"/>
        <end position="168"/>
    </location>
</feature>
<comment type="caution">
    <text evidence="2">The sequence shown here is derived from an EMBL/GenBank/DDBJ whole genome shotgun (WGS) entry which is preliminary data.</text>
</comment>
<evidence type="ECO:0000313" key="3">
    <source>
        <dbReference type="Proteomes" id="UP000813461"/>
    </source>
</evidence>
<dbReference type="OrthoDB" id="10042665at2759"/>
<gene>
    <name evidence="2" type="ORF">FB567DRAFT_238185</name>
</gene>
<dbReference type="EMBL" id="JAGMVJ010000003">
    <property type="protein sequence ID" value="KAH7092456.1"/>
    <property type="molecule type" value="Genomic_DNA"/>
</dbReference>
<dbReference type="Pfam" id="PF22942">
    <property type="entry name" value="DUF7025"/>
    <property type="match status" value="1"/>
</dbReference>
<proteinExistence type="predicted"/>
<reference evidence="2" key="1">
    <citation type="journal article" date="2021" name="Nat. Commun.">
        <title>Genetic determinants of endophytism in the Arabidopsis root mycobiome.</title>
        <authorList>
            <person name="Mesny F."/>
            <person name="Miyauchi S."/>
            <person name="Thiergart T."/>
            <person name="Pickel B."/>
            <person name="Atanasova L."/>
            <person name="Karlsson M."/>
            <person name="Huettel B."/>
            <person name="Barry K.W."/>
            <person name="Haridas S."/>
            <person name="Chen C."/>
            <person name="Bauer D."/>
            <person name="Andreopoulos W."/>
            <person name="Pangilinan J."/>
            <person name="LaButti K."/>
            <person name="Riley R."/>
            <person name="Lipzen A."/>
            <person name="Clum A."/>
            <person name="Drula E."/>
            <person name="Henrissat B."/>
            <person name="Kohler A."/>
            <person name="Grigoriev I.V."/>
            <person name="Martin F.M."/>
            <person name="Hacquard S."/>
        </authorList>
    </citation>
    <scope>NUCLEOTIDE SEQUENCE</scope>
    <source>
        <strain evidence="2">MPI-SDFR-AT-0120</strain>
    </source>
</reference>
<evidence type="ECO:0000313" key="2">
    <source>
        <dbReference type="EMBL" id="KAH7092456.1"/>
    </source>
</evidence>
<dbReference type="PANTHER" id="PTHR46411">
    <property type="entry name" value="FAMILY ATPASE, PUTATIVE-RELATED"/>
    <property type="match status" value="1"/>
</dbReference>
<name>A0A8K0RG69_9PLEO</name>
<dbReference type="Proteomes" id="UP000813461">
    <property type="component" value="Unassembled WGS sequence"/>
</dbReference>
<dbReference type="AlphaFoldDB" id="A0A8K0RG69"/>
<accession>A0A8K0RG69</accession>
<keyword evidence="3" id="KW-1185">Reference proteome</keyword>
<dbReference type="InterPro" id="IPR054289">
    <property type="entry name" value="DUF7025"/>
</dbReference>
<sequence length="212" mass="24576">MEVLRNNPYSPSPIEDNARELEAPYSVLFHHQEELRELQKVDEGYETALTPLLSFLDSEHQKEFEDARRMFGDGLVTLSHVDKLYRNNAVVVTCNPETKVLRAGVLTHFSWASHDTAYLRGWSWGYNGSQFTRVPWTSFMQMPTSASPKQRRAIPISELPVYPFCYAPQHQQEQLRNRGAQYWRSRNGHYCEYIQYKDDLQSANVSIPAEGC</sequence>
<dbReference type="PANTHER" id="PTHR46411:SF2">
    <property type="entry name" value="AAA+ ATPASE DOMAIN-CONTAINING PROTEIN"/>
    <property type="match status" value="1"/>
</dbReference>
<evidence type="ECO:0000259" key="1">
    <source>
        <dbReference type="Pfam" id="PF22942"/>
    </source>
</evidence>
<organism evidence="2 3">
    <name type="scientific">Paraphoma chrysanthemicola</name>
    <dbReference type="NCBI Taxonomy" id="798071"/>
    <lineage>
        <taxon>Eukaryota</taxon>
        <taxon>Fungi</taxon>
        <taxon>Dikarya</taxon>
        <taxon>Ascomycota</taxon>
        <taxon>Pezizomycotina</taxon>
        <taxon>Dothideomycetes</taxon>
        <taxon>Pleosporomycetidae</taxon>
        <taxon>Pleosporales</taxon>
        <taxon>Pleosporineae</taxon>
        <taxon>Phaeosphaeriaceae</taxon>
        <taxon>Paraphoma</taxon>
    </lineage>
</organism>